<feature type="transmembrane region" description="Helical" evidence="1">
    <location>
        <begin position="121"/>
        <end position="139"/>
    </location>
</feature>
<evidence type="ECO:0000313" key="4">
    <source>
        <dbReference type="Proteomes" id="UP000502608"/>
    </source>
</evidence>
<name>A0A6G9QLS9_9GAMM</name>
<evidence type="ECO:0000259" key="2">
    <source>
        <dbReference type="PROSITE" id="PS50887"/>
    </source>
</evidence>
<dbReference type="RefSeq" id="WP_167679196.1">
    <property type="nucleotide sequence ID" value="NZ_CP050313.1"/>
</dbReference>
<keyword evidence="1" id="KW-0472">Membrane</keyword>
<dbReference type="EMBL" id="CP050313">
    <property type="protein sequence ID" value="QIR15432.1"/>
    <property type="molecule type" value="Genomic_DNA"/>
</dbReference>
<gene>
    <name evidence="3" type="ORF">HBH39_13755</name>
</gene>
<reference evidence="3 4" key="1">
    <citation type="submission" date="2020-03" db="EMBL/GenBank/DDBJ databases">
        <title>Complete genome sequence of Shewanella sp.</title>
        <authorList>
            <person name="Kim Y.-S."/>
            <person name="Kim S.-J."/>
            <person name="Jung H.-K."/>
            <person name="Kim K.-H."/>
        </authorList>
    </citation>
    <scope>NUCLEOTIDE SEQUENCE [LARGE SCALE GENOMIC DNA]</scope>
    <source>
        <strain evidence="3 4">PN3F2</strain>
    </source>
</reference>
<organism evidence="3 4">
    <name type="scientific">Shewanella aestuarii</name>
    <dbReference type="NCBI Taxonomy" id="1028752"/>
    <lineage>
        <taxon>Bacteria</taxon>
        <taxon>Pseudomonadati</taxon>
        <taxon>Pseudomonadota</taxon>
        <taxon>Gammaproteobacteria</taxon>
        <taxon>Alteromonadales</taxon>
        <taxon>Shewanellaceae</taxon>
        <taxon>Shewanella</taxon>
    </lineage>
</organism>
<feature type="transmembrane region" description="Helical" evidence="1">
    <location>
        <begin position="151"/>
        <end position="174"/>
    </location>
</feature>
<dbReference type="Proteomes" id="UP000502608">
    <property type="component" value="Chromosome"/>
</dbReference>
<accession>A0A6G9QLS9</accession>
<feature type="transmembrane region" description="Helical" evidence="1">
    <location>
        <begin position="93"/>
        <end position="109"/>
    </location>
</feature>
<feature type="transmembrane region" description="Helical" evidence="1">
    <location>
        <begin position="62"/>
        <end position="81"/>
    </location>
</feature>
<dbReference type="PROSITE" id="PS50887">
    <property type="entry name" value="GGDEF"/>
    <property type="match status" value="1"/>
</dbReference>
<dbReference type="InterPro" id="IPR043128">
    <property type="entry name" value="Rev_trsase/Diguanyl_cyclase"/>
</dbReference>
<evidence type="ECO:0000313" key="3">
    <source>
        <dbReference type="EMBL" id="QIR15432.1"/>
    </source>
</evidence>
<dbReference type="NCBIfam" id="TIGR00254">
    <property type="entry name" value="GGDEF"/>
    <property type="match status" value="1"/>
</dbReference>
<keyword evidence="1" id="KW-0812">Transmembrane</keyword>
<feature type="transmembrane region" description="Helical" evidence="1">
    <location>
        <begin position="34"/>
        <end position="56"/>
    </location>
</feature>
<feature type="domain" description="GGDEF" evidence="2">
    <location>
        <begin position="252"/>
        <end position="385"/>
    </location>
</feature>
<dbReference type="SUPFAM" id="SSF55073">
    <property type="entry name" value="Nucleotide cyclase"/>
    <property type="match status" value="1"/>
</dbReference>
<keyword evidence="4" id="KW-1185">Reference proteome</keyword>
<dbReference type="SMART" id="SM00267">
    <property type="entry name" value="GGDEF"/>
    <property type="match status" value="1"/>
</dbReference>
<dbReference type="AlphaFoldDB" id="A0A6G9QLS9"/>
<dbReference type="InterPro" id="IPR000160">
    <property type="entry name" value="GGDEF_dom"/>
</dbReference>
<evidence type="ECO:0000256" key="1">
    <source>
        <dbReference type="SAM" id="Phobius"/>
    </source>
</evidence>
<feature type="transmembrane region" description="Helical" evidence="1">
    <location>
        <begin position="194"/>
        <end position="212"/>
    </location>
</feature>
<dbReference type="Gene3D" id="3.30.70.270">
    <property type="match status" value="1"/>
</dbReference>
<protein>
    <submittedName>
        <fullName evidence="3">Diguanylate cyclase</fullName>
    </submittedName>
</protein>
<proteinExistence type="predicted"/>
<keyword evidence="1" id="KW-1133">Transmembrane helix</keyword>
<dbReference type="KEGG" id="saes:HBH39_13755"/>
<dbReference type="Pfam" id="PF00990">
    <property type="entry name" value="GGDEF"/>
    <property type="match status" value="1"/>
</dbReference>
<feature type="transmembrane region" description="Helical" evidence="1">
    <location>
        <begin position="6"/>
        <end position="27"/>
    </location>
</feature>
<sequence length="396" mass="44589">MDAFILHLIIVIVSAVMVITFSIFYVIGHKQRCLLDWTIAGGLFLVSSTIGLLSYYVTLPYWLGPAAANGLYVLAHLGLLVGLRRHFQLAPQWIPVIYIAVLVFFIHYIPGLLETLTHRLLYIYPLLMLISISTVITVLRNTKQQTLLLTYYPLMLAELIFFGQQLVRFVFVAFDQTFPLTELGSQLLLESGTLAVIVFLTLMTLACCLIVSRQQQAHLHQATQVDKLTGLLTKPSLVLQASQCFNPDSQQQKLSFLLVEVADIERVNQDFGSNVTDDVIKHVADIVQHIANVQHEVFRLNERKFVVLSTHFDLAQLQGLTQRIHLKVACCRLNTLPKEISVAVNIGFALQTKDDHSWQTILQRAGAELKNPTLQVKPQQQQGSKLHNIMSFGLHS</sequence>
<dbReference type="InterPro" id="IPR029787">
    <property type="entry name" value="Nucleotide_cyclase"/>
</dbReference>